<comment type="caution">
    <text evidence="1">The sequence shown here is derived from an EMBL/GenBank/DDBJ whole genome shotgun (WGS) entry which is preliminary data.</text>
</comment>
<protein>
    <submittedName>
        <fullName evidence="1">Uncharacterized protein</fullName>
    </submittedName>
</protein>
<dbReference type="AlphaFoldDB" id="A0A4Q7TMF0"/>
<keyword evidence="2" id="KW-1185">Reference proteome</keyword>
<evidence type="ECO:0000313" key="1">
    <source>
        <dbReference type="EMBL" id="RZT60930.1"/>
    </source>
</evidence>
<organism evidence="1 2">
    <name type="scientific">Microcella alkaliphila</name>
    <dbReference type="NCBI Taxonomy" id="279828"/>
    <lineage>
        <taxon>Bacteria</taxon>
        <taxon>Bacillati</taxon>
        <taxon>Actinomycetota</taxon>
        <taxon>Actinomycetes</taxon>
        <taxon>Micrococcales</taxon>
        <taxon>Microbacteriaceae</taxon>
        <taxon>Microcella</taxon>
    </lineage>
</organism>
<gene>
    <name evidence="1" type="ORF">EV140_1457</name>
</gene>
<dbReference type="EMBL" id="SGXT01000014">
    <property type="protein sequence ID" value="RZT60930.1"/>
    <property type="molecule type" value="Genomic_DNA"/>
</dbReference>
<dbReference type="Proteomes" id="UP000292408">
    <property type="component" value="Unassembled WGS sequence"/>
</dbReference>
<accession>A0A4Q7TMF0</accession>
<reference evidence="1 2" key="1">
    <citation type="journal article" date="2015" name="Stand. Genomic Sci.">
        <title>Genomic Encyclopedia of Bacterial and Archaeal Type Strains, Phase III: the genomes of soil and plant-associated and newly described type strains.</title>
        <authorList>
            <person name="Whitman W.B."/>
            <person name="Woyke T."/>
            <person name="Klenk H.P."/>
            <person name="Zhou Y."/>
            <person name="Lilburn T.G."/>
            <person name="Beck B.J."/>
            <person name="De Vos P."/>
            <person name="Vandamme P."/>
            <person name="Eisen J.A."/>
            <person name="Garrity G."/>
            <person name="Hugenholtz P."/>
            <person name="Kyrpides N.C."/>
        </authorList>
    </citation>
    <scope>NUCLEOTIDE SEQUENCE [LARGE SCALE GENOMIC DNA]</scope>
    <source>
        <strain evidence="1 2">AC4r</strain>
    </source>
</reference>
<evidence type="ECO:0000313" key="2">
    <source>
        <dbReference type="Proteomes" id="UP000292408"/>
    </source>
</evidence>
<sequence>MVRQVDQSEWANAVVACMHDAGYTGTSVLEDGGIDWGLIPQGQGESQAVALYECIASYPLEPRFLESWNESQLRYLYAYVSGELRRCLEAEGISVAPAPSEQAFVDSGGTWSPYIDVEVPRDRWYELNDLCPQFPDGLYG</sequence>
<proteinExistence type="predicted"/>
<name>A0A4Q7TMF0_9MICO</name>